<dbReference type="PANTHER" id="PTHR35610">
    <property type="entry name" value="3-ISOPROPYLMALATE DEHYDRATASE-RELATED"/>
    <property type="match status" value="1"/>
</dbReference>
<dbReference type="KEGG" id="halu:HUG12_11750"/>
<protein>
    <submittedName>
        <fullName evidence="2">Proteasome assembly chaperone family protein</fullName>
    </submittedName>
</protein>
<feature type="region of interest" description="Disordered" evidence="1">
    <location>
        <begin position="230"/>
        <end position="254"/>
    </location>
</feature>
<dbReference type="GO" id="GO:0000502">
    <property type="term" value="C:proteasome complex"/>
    <property type="evidence" value="ECO:0007669"/>
    <property type="project" value="UniProtKB-KW"/>
</dbReference>
<gene>
    <name evidence="2" type="ORF">HUG12_11750</name>
</gene>
<dbReference type="Proteomes" id="UP000509626">
    <property type="component" value="Chromosome"/>
</dbReference>
<keyword evidence="3" id="KW-1185">Reference proteome</keyword>
<evidence type="ECO:0000256" key="1">
    <source>
        <dbReference type="SAM" id="MobiDB-lite"/>
    </source>
</evidence>
<proteinExistence type="predicted"/>
<dbReference type="InterPro" id="IPR019151">
    <property type="entry name" value="Proteasome_assmbl_chaperone_2"/>
</dbReference>
<dbReference type="Pfam" id="PF09754">
    <property type="entry name" value="PAC2"/>
    <property type="match status" value="1"/>
</dbReference>
<organism evidence="2 3">
    <name type="scientific">Halorarum salinum</name>
    <dbReference type="NCBI Taxonomy" id="2743089"/>
    <lineage>
        <taxon>Archaea</taxon>
        <taxon>Methanobacteriati</taxon>
        <taxon>Methanobacteriota</taxon>
        <taxon>Stenosarchaea group</taxon>
        <taxon>Halobacteria</taxon>
        <taxon>Halobacteriales</taxon>
        <taxon>Haloferacaceae</taxon>
        <taxon>Halorarum</taxon>
    </lineage>
</organism>
<dbReference type="GeneID" id="56038143"/>
<dbReference type="RefSeq" id="WP_179268951.1">
    <property type="nucleotide sequence ID" value="NZ_CP058579.1"/>
</dbReference>
<dbReference type="InterPro" id="IPR038389">
    <property type="entry name" value="PSMG2_sf"/>
</dbReference>
<dbReference type="SUPFAM" id="SSF159659">
    <property type="entry name" value="Cgl1923-like"/>
    <property type="match status" value="1"/>
</dbReference>
<dbReference type="AlphaFoldDB" id="A0A7D5LAR6"/>
<reference evidence="2 3" key="1">
    <citation type="submission" date="2020-06" db="EMBL/GenBank/DDBJ databases">
        <title>NJ-3-1, isolated from saline soil.</title>
        <authorList>
            <person name="Cui H.L."/>
            <person name="Shi X."/>
        </authorList>
    </citation>
    <scope>NUCLEOTIDE SEQUENCE [LARGE SCALE GENOMIC DNA]</scope>
    <source>
        <strain evidence="2 3">NJ-3-1</strain>
    </source>
</reference>
<evidence type="ECO:0000313" key="2">
    <source>
        <dbReference type="EMBL" id="QLG62366.1"/>
    </source>
</evidence>
<dbReference type="PANTHER" id="PTHR35610:SF8">
    <property type="entry name" value="3-ISOPROPYLMALATE DEHYDRATASE"/>
    <property type="match status" value="1"/>
</dbReference>
<dbReference type="OrthoDB" id="35908at2157"/>
<keyword evidence="2" id="KW-0647">Proteasome</keyword>
<sequence>MARIDVRTDVALADPVLVEGLPGVGLVGKIAADHLVEAFGMTHYADVHCESLPRSAAFGPDDRGIRTPVRLYADQGRDLLVLQSDVPVPPRAATEFAECIADWFREESVVPVYVAGLTRERPVEGTAGEADEKQRKVFGIASGSGAAILDRTEVPEPDDAGIVSGPTGALLNHALATNLTAVGLVADCDPQFPDPLAARAVLEEGVAPITGVDVPTDDLEEHAGRIQRAKERLARQVREEDENSSQAQRLRMYQ</sequence>
<accession>A0A7D5LAR6</accession>
<evidence type="ECO:0000313" key="3">
    <source>
        <dbReference type="Proteomes" id="UP000509626"/>
    </source>
</evidence>
<name>A0A7D5LAR6_9EURY</name>
<dbReference type="Gene3D" id="3.40.50.10900">
    <property type="entry name" value="PAC-like subunit"/>
    <property type="match status" value="1"/>
</dbReference>
<dbReference type="EMBL" id="CP058579">
    <property type="protein sequence ID" value="QLG62366.1"/>
    <property type="molecule type" value="Genomic_DNA"/>
</dbReference>